<dbReference type="PANTHER" id="PTHR30419">
    <property type="entry name" value="HTH-TYPE TRANSCRIPTIONAL REGULATOR YBHD"/>
    <property type="match status" value="1"/>
</dbReference>
<reference evidence="5" key="2">
    <citation type="submission" date="2021-06" db="EMBL/GenBank/DDBJ databases">
        <authorList>
            <consortium name="NCBI Pathogen Detection Project"/>
        </authorList>
    </citation>
    <scope>NUCLEOTIDE SEQUENCE</scope>
    <source>
        <strain evidence="5">Clostridioides</strain>
    </source>
</reference>
<dbReference type="Pfam" id="PF03466">
    <property type="entry name" value="LysR_substrate"/>
    <property type="match status" value="1"/>
</dbReference>
<name>A0A9P3YRA4_CLODI</name>
<dbReference type="GO" id="GO:0003700">
    <property type="term" value="F:DNA-binding transcription factor activity"/>
    <property type="evidence" value="ECO:0007669"/>
    <property type="project" value="InterPro"/>
</dbReference>
<dbReference type="CDD" id="cd05466">
    <property type="entry name" value="PBP2_LTTR_substrate"/>
    <property type="match status" value="1"/>
</dbReference>
<dbReference type="Proteomes" id="UP000879542">
    <property type="component" value="Unassembled WGS sequence"/>
</dbReference>
<dbReference type="InterPro" id="IPR036390">
    <property type="entry name" value="WH_DNA-bd_sf"/>
</dbReference>
<organism evidence="5 6">
    <name type="scientific">Clostridioides difficile</name>
    <name type="common">Peptoclostridium difficile</name>
    <dbReference type="NCBI Taxonomy" id="1496"/>
    <lineage>
        <taxon>Bacteria</taxon>
        <taxon>Bacillati</taxon>
        <taxon>Bacillota</taxon>
        <taxon>Clostridia</taxon>
        <taxon>Peptostreptococcales</taxon>
        <taxon>Peptostreptococcaceae</taxon>
        <taxon>Clostridioides</taxon>
    </lineage>
</organism>
<dbReference type="PANTHER" id="PTHR30419:SF28">
    <property type="entry name" value="HTH-TYPE TRANSCRIPTIONAL REGULATOR BSDA"/>
    <property type="match status" value="1"/>
</dbReference>
<proteinExistence type="inferred from homology"/>
<dbReference type="EMBL" id="DAEQIJ010000010">
    <property type="protein sequence ID" value="HBH2620570.1"/>
    <property type="molecule type" value="Genomic_DNA"/>
</dbReference>
<keyword evidence="3" id="KW-0238">DNA-binding</keyword>
<reference evidence="5" key="1">
    <citation type="journal article" date="2018" name="Genome Biol.">
        <title>SKESA: strategic k-mer extension for scrupulous assemblies.</title>
        <authorList>
            <person name="Souvorov A."/>
            <person name="Agarwala R."/>
            <person name="Lipman D.J."/>
        </authorList>
    </citation>
    <scope>NUCLEOTIDE SEQUENCE</scope>
    <source>
        <strain evidence="5">Clostridioides</strain>
    </source>
</reference>
<dbReference type="AlphaFoldDB" id="A0A9P3YRA4"/>
<dbReference type="SUPFAM" id="SSF53850">
    <property type="entry name" value="Periplasmic binding protein-like II"/>
    <property type="match status" value="1"/>
</dbReference>
<dbReference type="Gene3D" id="3.40.190.290">
    <property type="match status" value="1"/>
</dbReference>
<comment type="caution">
    <text evidence="5">The sequence shown here is derived from an EMBL/GenBank/DDBJ whole genome shotgun (WGS) entry which is preliminary data.</text>
</comment>
<keyword evidence="2" id="KW-0805">Transcription regulation</keyword>
<evidence type="ECO:0000256" key="2">
    <source>
        <dbReference type="ARBA" id="ARBA00023015"/>
    </source>
</evidence>
<dbReference type="PRINTS" id="PR00039">
    <property type="entry name" value="HTHLYSR"/>
</dbReference>
<dbReference type="GO" id="GO:0003677">
    <property type="term" value="F:DNA binding"/>
    <property type="evidence" value="ECO:0007669"/>
    <property type="project" value="UniProtKB-KW"/>
</dbReference>
<dbReference type="PROSITE" id="PS50931">
    <property type="entry name" value="HTH_LYSR"/>
    <property type="match status" value="1"/>
</dbReference>
<comment type="similarity">
    <text evidence="1">Belongs to the LysR transcriptional regulatory family.</text>
</comment>
<protein>
    <submittedName>
        <fullName evidence="5">LysR family transcriptional regulator</fullName>
    </submittedName>
</protein>
<dbReference type="RefSeq" id="WP_003429286.1">
    <property type="nucleotide sequence ID" value="NZ_AP025558.1"/>
</dbReference>
<dbReference type="InterPro" id="IPR050950">
    <property type="entry name" value="HTH-type_LysR_regulators"/>
</dbReference>
<dbReference type="InterPro" id="IPR036388">
    <property type="entry name" value="WH-like_DNA-bd_sf"/>
</dbReference>
<dbReference type="Gene3D" id="1.10.10.10">
    <property type="entry name" value="Winged helix-like DNA-binding domain superfamily/Winged helix DNA-binding domain"/>
    <property type="match status" value="1"/>
</dbReference>
<dbReference type="SUPFAM" id="SSF46785">
    <property type="entry name" value="Winged helix' DNA-binding domain"/>
    <property type="match status" value="1"/>
</dbReference>
<evidence type="ECO:0000256" key="4">
    <source>
        <dbReference type="ARBA" id="ARBA00023163"/>
    </source>
</evidence>
<evidence type="ECO:0000256" key="3">
    <source>
        <dbReference type="ARBA" id="ARBA00023125"/>
    </source>
</evidence>
<keyword evidence="4" id="KW-0804">Transcription</keyword>
<dbReference type="GO" id="GO:0005829">
    <property type="term" value="C:cytosol"/>
    <property type="evidence" value="ECO:0007669"/>
    <property type="project" value="TreeGrafter"/>
</dbReference>
<dbReference type="InterPro" id="IPR005119">
    <property type="entry name" value="LysR_subst-bd"/>
</dbReference>
<evidence type="ECO:0000313" key="6">
    <source>
        <dbReference type="Proteomes" id="UP000879542"/>
    </source>
</evidence>
<dbReference type="InterPro" id="IPR000847">
    <property type="entry name" value="LysR_HTH_N"/>
</dbReference>
<sequence length="299" mass="34490">MSIYGYTIFETVLEQNSFIKAASILNLTPSAVSHAIAKLERDVGFQLFIRNRNGISLTREAEKILPHIRILLHSNEILEQEIDRILRSESGIIRIGTFNSITINWIPEIMKSFRQKYPNIEIRILQGNYINILEWIETSIVDLAFISNTVLPPHIESIPLHKDRIICVFPKGFVPCNPGYVTIEDIQNMSFVMPKKDYDQEAEKILREYHLNVYSQFHIDTDSAIVAMVEAGFGVAILSELIYKSCVGNVDTYPFVPEHYRVISLAYPNSRYDSFAVQKMKEHIVNYTKEKGFFNFKSF</sequence>
<dbReference type="Pfam" id="PF00126">
    <property type="entry name" value="HTH_1"/>
    <property type="match status" value="1"/>
</dbReference>
<accession>A0A9P3YRA4</accession>
<evidence type="ECO:0000313" key="5">
    <source>
        <dbReference type="EMBL" id="HBH2620570.1"/>
    </source>
</evidence>
<gene>
    <name evidence="5" type="ORF">KRQ00_002340</name>
</gene>
<evidence type="ECO:0000256" key="1">
    <source>
        <dbReference type="ARBA" id="ARBA00009437"/>
    </source>
</evidence>